<dbReference type="EMBL" id="JBHSGG010000015">
    <property type="protein sequence ID" value="MFC4727701.1"/>
    <property type="molecule type" value="Genomic_DNA"/>
</dbReference>
<evidence type="ECO:0000256" key="10">
    <source>
        <dbReference type="ARBA" id="ARBA00023316"/>
    </source>
</evidence>
<dbReference type="Proteomes" id="UP001595892">
    <property type="component" value="Unassembled WGS sequence"/>
</dbReference>
<keyword evidence="8 11" id="KW-1133">Transmembrane helix</keyword>
<keyword evidence="4 11" id="KW-0808">Transferase</keyword>
<comment type="similarity">
    <text evidence="11">Belongs to the glycosyltransferase 51 family.</text>
</comment>
<dbReference type="PANTHER" id="PTHR30400">
    <property type="entry name" value="MONOFUNCTIONAL BIOSYNTHETIC PEPTIDOGLYCAN TRANSGLYCOSYLASE"/>
    <property type="match status" value="1"/>
</dbReference>
<dbReference type="InterPro" id="IPR036950">
    <property type="entry name" value="PBP_transglycosylase"/>
</dbReference>
<organism evidence="13 14">
    <name type="scientific">Coralloluteibacterium thermophilum</name>
    <dbReference type="NCBI Taxonomy" id="2707049"/>
    <lineage>
        <taxon>Bacteria</taxon>
        <taxon>Pseudomonadati</taxon>
        <taxon>Pseudomonadota</taxon>
        <taxon>Gammaproteobacteria</taxon>
        <taxon>Lysobacterales</taxon>
        <taxon>Lysobacteraceae</taxon>
        <taxon>Coralloluteibacterium</taxon>
    </lineage>
</organism>
<dbReference type="RefSeq" id="WP_377003712.1">
    <property type="nucleotide sequence ID" value="NZ_JBHSGG010000015.1"/>
</dbReference>
<keyword evidence="6 11" id="KW-0133">Cell shape</keyword>
<comment type="caution">
    <text evidence="13">The sequence shown here is derived from an EMBL/GenBank/DDBJ whole genome shotgun (WGS) entry which is preliminary data.</text>
</comment>
<dbReference type="Pfam" id="PF00912">
    <property type="entry name" value="Transgly"/>
    <property type="match status" value="1"/>
</dbReference>
<feature type="domain" description="Glycosyl transferase family 51" evidence="12">
    <location>
        <begin position="66"/>
        <end position="229"/>
    </location>
</feature>
<keyword evidence="5 11" id="KW-0812">Transmembrane</keyword>
<accession>A0ABV9NIA6</accession>
<comment type="catalytic activity">
    <reaction evidence="11">
        <text>[GlcNAc-(1-&gt;4)-Mur2Ac(oyl-L-Ala-gamma-D-Glu-L-Lys-D-Ala-D-Ala)](n)-di-trans,octa-cis-undecaprenyl diphosphate + beta-D-GlcNAc-(1-&gt;4)-Mur2Ac(oyl-L-Ala-gamma-D-Glu-L-Lys-D-Ala-D-Ala)-di-trans,octa-cis-undecaprenyl diphosphate = [GlcNAc-(1-&gt;4)-Mur2Ac(oyl-L-Ala-gamma-D-Glu-L-Lys-D-Ala-D-Ala)](n+1)-di-trans,octa-cis-undecaprenyl diphosphate + di-trans,octa-cis-undecaprenyl diphosphate + H(+)</text>
        <dbReference type="Rhea" id="RHEA:23708"/>
        <dbReference type="Rhea" id="RHEA-COMP:9602"/>
        <dbReference type="Rhea" id="RHEA-COMP:9603"/>
        <dbReference type="ChEBI" id="CHEBI:15378"/>
        <dbReference type="ChEBI" id="CHEBI:58405"/>
        <dbReference type="ChEBI" id="CHEBI:60033"/>
        <dbReference type="ChEBI" id="CHEBI:78435"/>
        <dbReference type="EC" id="2.4.99.28"/>
    </reaction>
</comment>
<keyword evidence="9 11" id="KW-0472">Membrane</keyword>
<sequence length="244" mass="27072">MGTTEARRKRRWLRRLWRVPVLAVGMGLLLSILQVLALRWIDPPTSAYMLARLAAPPPAAGQPRVDFRWVPLEAVAPALPLAVVAAEDQRFPDHRGFDLDAIRAALDSNEDGGALRGASTISQQVARNLYLWSGRSWLRKGLEAWYTFLIEALWPKRRILEVYVNIAEFGDGIYGAEAAAQRYFGKSAAALGEGEAARLAAVLPSPRRWSVEAPGPYVQRRTAWIQRQMRQLGGPAYLDGCCAP</sequence>
<keyword evidence="2 11" id="KW-0997">Cell inner membrane</keyword>
<reference evidence="14" key="1">
    <citation type="journal article" date="2019" name="Int. J. Syst. Evol. Microbiol.">
        <title>The Global Catalogue of Microorganisms (GCM) 10K type strain sequencing project: providing services to taxonomists for standard genome sequencing and annotation.</title>
        <authorList>
            <consortium name="The Broad Institute Genomics Platform"/>
            <consortium name="The Broad Institute Genome Sequencing Center for Infectious Disease"/>
            <person name="Wu L."/>
            <person name="Ma J."/>
        </authorList>
    </citation>
    <scope>NUCLEOTIDE SEQUENCE [LARGE SCALE GENOMIC DNA]</scope>
    <source>
        <strain evidence="14">CGMCC 1.13574</strain>
    </source>
</reference>
<evidence type="ECO:0000256" key="4">
    <source>
        <dbReference type="ARBA" id="ARBA00022679"/>
    </source>
</evidence>
<dbReference type="EC" id="2.4.99.28" evidence="11"/>
<name>A0ABV9NIA6_9GAMM</name>
<evidence type="ECO:0000256" key="6">
    <source>
        <dbReference type="ARBA" id="ARBA00022960"/>
    </source>
</evidence>
<keyword evidence="1 11" id="KW-1003">Cell membrane</keyword>
<feature type="transmembrane region" description="Helical" evidence="11">
    <location>
        <begin position="21"/>
        <end position="41"/>
    </location>
</feature>
<dbReference type="SUPFAM" id="SSF53955">
    <property type="entry name" value="Lysozyme-like"/>
    <property type="match status" value="1"/>
</dbReference>
<keyword evidence="10 11" id="KW-0961">Cell wall biogenesis/degradation</keyword>
<keyword evidence="14" id="KW-1185">Reference proteome</keyword>
<dbReference type="InterPro" id="IPR011812">
    <property type="entry name" value="Pep_trsgly"/>
</dbReference>
<comment type="function">
    <text evidence="11">Peptidoglycan polymerase that catalyzes glycan chain elongation from lipid-linked precursors.</text>
</comment>
<evidence type="ECO:0000256" key="8">
    <source>
        <dbReference type="ARBA" id="ARBA00022989"/>
    </source>
</evidence>
<dbReference type="InterPro" id="IPR001264">
    <property type="entry name" value="Glyco_trans_51"/>
</dbReference>
<dbReference type="HAMAP" id="MF_00766">
    <property type="entry name" value="PGT_MtgA"/>
    <property type="match status" value="1"/>
</dbReference>
<dbReference type="NCBIfam" id="TIGR02070">
    <property type="entry name" value="mono_pep_trsgly"/>
    <property type="match status" value="1"/>
</dbReference>
<comment type="subcellular location">
    <subcellularLocation>
        <location evidence="11">Cell inner membrane</location>
        <topology evidence="11">Single-pass membrane protein</topology>
    </subcellularLocation>
</comment>
<keyword evidence="3 11" id="KW-0328">Glycosyltransferase</keyword>
<evidence type="ECO:0000256" key="5">
    <source>
        <dbReference type="ARBA" id="ARBA00022692"/>
    </source>
</evidence>
<dbReference type="PANTHER" id="PTHR30400:SF0">
    <property type="entry name" value="BIOSYNTHETIC PEPTIDOGLYCAN TRANSGLYCOSYLASE"/>
    <property type="match status" value="1"/>
</dbReference>
<evidence type="ECO:0000256" key="2">
    <source>
        <dbReference type="ARBA" id="ARBA00022519"/>
    </source>
</evidence>
<evidence type="ECO:0000256" key="7">
    <source>
        <dbReference type="ARBA" id="ARBA00022984"/>
    </source>
</evidence>
<evidence type="ECO:0000256" key="3">
    <source>
        <dbReference type="ARBA" id="ARBA00022676"/>
    </source>
</evidence>
<dbReference type="InterPro" id="IPR023346">
    <property type="entry name" value="Lysozyme-like_dom_sf"/>
</dbReference>
<dbReference type="Gene3D" id="1.10.3810.10">
    <property type="entry name" value="Biosynthetic peptidoglycan transglycosylase-like"/>
    <property type="match status" value="1"/>
</dbReference>
<evidence type="ECO:0000256" key="11">
    <source>
        <dbReference type="HAMAP-Rule" id="MF_00766"/>
    </source>
</evidence>
<keyword evidence="7 11" id="KW-0573">Peptidoglycan synthesis</keyword>
<evidence type="ECO:0000259" key="12">
    <source>
        <dbReference type="Pfam" id="PF00912"/>
    </source>
</evidence>
<evidence type="ECO:0000313" key="14">
    <source>
        <dbReference type="Proteomes" id="UP001595892"/>
    </source>
</evidence>
<evidence type="ECO:0000256" key="9">
    <source>
        <dbReference type="ARBA" id="ARBA00023136"/>
    </source>
</evidence>
<protein>
    <recommendedName>
        <fullName evidence="11">Biosynthetic peptidoglycan transglycosylase</fullName>
        <ecNumber evidence="11">2.4.99.28</ecNumber>
    </recommendedName>
    <alternativeName>
        <fullName evidence="11">Glycan polymerase</fullName>
    </alternativeName>
    <alternativeName>
        <fullName evidence="11">Peptidoglycan glycosyltransferase MtgA</fullName>
        <shortName evidence="11">PGT</shortName>
    </alternativeName>
</protein>
<evidence type="ECO:0000313" key="13">
    <source>
        <dbReference type="EMBL" id="MFC4727701.1"/>
    </source>
</evidence>
<comment type="pathway">
    <text evidence="11">Cell wall biogenesis; peptidoglycan biosynthesis.</text>
</comment>
<proteinExistence type="inferred from homology"/>
<gene>
    <name evidence="11 13" type="primary">mtgA</name>
    <name evidence="13" type="ORF">ACFO3Q_05905</name>
</gene>
<evidence type="ECO:0000256" key="1">
    <source>
        <dbReference type="ARBA" id="ARBA00022475"/>
    </source>
</evidence>